<feature type="chain" id="PRO_5010185611" evidence="10">
    <location>
        <begin position="23"/>
        <end position="866"/>
    </location>
</feature>
<dbReference type="InterPro" id="IPR010104">
    <property type="entry name" value="TonB_rcpt_bac"/>
</dbReference>
<evidence type="ECO:0000256" key="7">
    <source>
        <dbReference type="ARBA" id="ARBA00023237"/>
    </source>
</evidence>
<reference evidence="13 14" key="1">
    <citation type="submission" date="2016-09" db="EMBL/GenBank/DDBJ databases">
        <title>Pseudoalteromonas amylolytica sp. nov., isolated from the surface seawater.</title>
        <authorList>
            <person name="Wu Y.-H."/>
            <person name="Cheng H."/>
            <person name="Jin X.-B."/>
            <person name="Wang C.-S."/>
            <person name="Xu X.-W."/>
        </authorList>
    </citation>
    <scope>NUCLEOTIDE SEQUENCE [LARGE SCALE GENOMIC DNA]</scope>
    <source>
        <strain evidence="13 14">JW1</strain>
    </source>
</reference>
<dbReference type="SUPFAM" id="SSF56935">
    <property type="entry name" value="Porins"/>
    <property type="match status" value="1"/>
</dbReference>
<feature type="domain" description="TonB-dependent receptor plug" evidence="12">
    <location>
        <begin position="53"/>
        <end position="161"/>
    </location>
</feature>
<dbReference type="PANTHER" id="PTHR40980">
    <property type="entry name" value="PLUG DOMAIN-CONTAINING PROTEIN"/>
    <property type="match status" value="1"/>
</dbReference>
<evidence type="ECO:0000313" key="13">
    <source>
        <dbReference type="EMBL" id="OHU90306.1"/>
    </source>
</evidence>
<keyword evidence="2 8" id="KW-0813">Transport</keyword>
<protein>
    <submittedName>
        <fullName evidence="13">TonB-dependent receptor</fullName>
    </submittedName>
</protein>
<evidence type="ECO:0000256" key="1">
    <source>
        <dbReference type="ARBA" id="ARBA00004571"/>
    </source>
</evidence>
<dbReference type="Gene3D" id="2.40.170.20">
    <property type="entry name" value="TonB-dependent receptor, beta-barrel domain"/>
    <property type="match status" value="1"/>
</dbReference>
<dbReference type="PANTHER" id="PTHR40980:SF3">
    <property type="entry name" value="TONB-DEPENDENT RECEPTOR-LIKE BETA-BARREL DOMAIN-CONTAINING PROTEIN"/>
    <property type="match status" value="1"/>
</dbReference>
<dbReference type="InterPro" id="IPR036942">
    <property type="entry name" value="Beta-barrel_TonB_sf"/>
</dbReference>
<evidence type="ECO:0000313" key="14">
    <source>
        <dbReference type="Proteomes" id="UP000179786"/>
    </source>
</evidence>
<dbReference type="PROSITE" id="PS52016">
    <property type="entry name" value="TONB_DEPENDENT_REC_3"/>
    <property type="match status" value="1"/>
</dbReference>
<comment type="similarity">
    <text evidence="8 9">Belongs to the TonB-dependent receptor family.</text>
</comment>
<evidence type="ECO:0000256" key="10">
    <source>
        <dbReference type="SAM" id="SignalP"/>
    </source>
</evidence>
<feature type="domain" description="TonB-dependent receptor-like beta-barrel" evidence="11">
    <location>
        <begin position="400"/>
        <end position="833"/>
    </location>
</feature>
<evidence type="ECO:0000259" key="12">
    <source>
        <dbReference type="Pfam" id="PF07715"/>
    </source>
</evidence>
<evidence type="ECO:0000259" key="11">
    <source>
        <dbReference type="Pfam" id="PF00593"/>
    </source>
</evidence>
<evidence type="ECO:0000256" key="5">
    <source>
        <dbReference type="ARBA" id="ARBA00023077"/>
    </source>
</evidence>
<dbReference type="InterPro" id="IPR037066">
    <property type="entry name" value="Plug_dom_sf"/>
</dbReference>
<keyword evidence="13" id="KW-0675">Receptor</keyword>
<dbReference type="AlphaFoldDB" id="A0A1S1MQ05"/>
<keyword evidence="6 8" id="KW-0472">Membrane</keyword>
<keyword evidence="3 8" id="KW-1134">Transmembrane beta strand</keyword>
<comment type="subcellular location">
    <subcellularLocation>
        <location evidence="1 8">Cell outer membrane</location>
        <topology evidence="1 8">Multi-pass membrane protein</topology>
    </subcellularLocation>
</comment>
<name>A0A1S1MQ05_9GAMM</name>
<proteinExistence type="inferred from homology"/>
<evidence type="ECO:0000256" key="8">
    <source>
        <dbReference type="PROSITE-ProRule" id="PRU01360"/>
    </source>
</evidence>
<dbReference type="RefSeq" id="WP_070985670.1">
    <property type="nucleotide sequence ID" value="NZ_MKJU01000026.1"/>
</dbReference>
<dbReference type="STRING" id="1859457.BET10_12980"/>
<sequence length="866" mass="97307">MSETLILTASCSALLIAGSSYATERDPTIENSIERIEIRAFHDSVVKSLSNKRHNQQVSDTISAEDIGKFPDKNVAEALQRITGISLSRAQGEGERIGVRGTTPEQNRTYLNGQYLASADWWISSQPSRGFNFTLLPSEIVSTLEVFKTPQASQDEGSLGGAINIKTRDPLLTPAGYSMVTAQLQYSDLSDKLDPQLSAIYNYHSEGGDYAILFTATRRDRSLRRDGLESWGWHERTLYQDNDDNWYATPQEQQSPAKMMWFPGGGGSAVFQQKRELQAYTVNTALQLSPRWRLNGHLLYSHLDADNNNQNFLWQSAKSVDLGGAVRNLNIIDNTLVSAQYLPVTGPFNTSMEAIWRDSQLSTHSAHLDLAYEGVFWTSQLQIGVSRGSGGTKEDITSQFSANTQFSVDTSNKKNIVARYTTSPLDAKRWFLTEARNDSQNGEDKAWFAQLDFTHDMGFKIIDAIKFGLKFKDHQRDFLRYRSNSGGLDGLAGQLNTTLADYPGQFVDSYLADVGNSDTLKVYSFADINALAEDFSHLNFQQEVEKASRFHITEKTLAGYGQLQLATEHFSANMGVRIVRTAQDSGAYKRVASPIEAPDSYKWHEETRDYTDILPSINFKVDLSDELVGRFSVARVMSRAQFHHLMPSTNYNVTQAQGQGGNANLDPYRAAQFDASLEWYFDDAGLASLALFNKDVESFIEFDRQLEHHEGILMSIDRPKNGAGGSIRGIELSYQQTLAYGFGIIANYTFVDGEREQSDHNLKNKVPGTSKHSTNLTAYYENHQFSTRLSYNYRTQFATGVGETIMDNYGQLDASLTIKLTHSLEAQFEFINLTDEQIYTFDRNEFAPTGIYINGRRYYAGLRYQF</sequence>
<evidence type="ECO:0000256" key="6">
    <source>
        <dbReference type="ARBA" id="ARBA00023136"/>
    </source>
</evidence>
<evidence type="ECO:0000256" key="2">
    <source>
        <dbReference type="ARBA" id="ARBA00022448"/>
    </source>
</evidence>
<comment type="caution">
    <text evidence="13">The sequence shown here is derived from an EMBL/GenBank/DDBJ whole genome shotgun (WGS) entry which is preliminary data.</text>
</comment>
<dbReference type="Pfam" id="PF07715">
    <property type="entry name" value="Plug"/>
    <property type="match status" value="1"/>
</dbReference>
<evidence type="ECO:0000256" key="4">
    <source>
        <dbReference type="ARBA" id="ARBA00022692"/>
    </source>
</evidence>
<dbReference type="NCBIfam" id="TIGR01782">
    <property type="entry name" value="TonB-Xanth-Caul"/>
    <property type="match status" value="1"/>
</dbReference>
<keyword evidence="10" id="KW-0732">Signal</keyword>
<gene>
    <name evidence="13" type="ORF">BET10_12980</name>
</gene>
<evidence type="ECO:0000256" key="9">
    <source>
        <dbReference type="RuleBase" id="RU003357"/>
    </source>
</evidence>
<keyword evidence="5 9" id="KW-0798">TonB box</keyword>
<evidence type="ECO:0000256" key="3">
    <source>
        <dbReference type="ARBA" id="ARBA00022452"/>
    </source>
</evidence>
<dbReference type="InterPro" id="IPR039426">
    <property type="entry name" value="TonB-dep_rcpt-like"/>
</dbReference>
<accession>A0A1S1MQ05</accession>
<dbReference type="OrthoDB" id="8727862at2"/>
<dbReference type="EMBL" id="MKJU01000026">
    <property type="protein sequence ID" value="OHU90306.1"/>
    <property type="molecule type" value="Genomic_DNA"/>
</dbReference>
<dbReference type="Proteomes" id="UP000179786">
    <property type="component" value="Unassembled WGS sequence"/>
</dbReference>
<dbReference type="GO" id="GO:0009279">
    <property type="term" value="C:cell outer membrane"/>
    <property type="evidence" value="ECO:0007669"/>
    <property type="project" value="UniProtKB-SubCell"/>
</dbReference>
<organism evidence="13 14">
    <name type="scientific">Pseudoalteromonas amylolytica</name>
    <dbReference type="NCBI Taxonomy" id="1859457"/>
    <lineage>
        <taxon>Bacteria</taxon>
        <taxon>Pseudomonadati</taxon>
        <taxon>Pseudomonadota</taxon>
        <taxon>Gammaproteobacteria</taxon>
        <taxon>Alteromonadales</taxon>
        <taxon>Pseudoalteromonadaceae</taxon>
        <taxon>Pseudoalteromonas</taxon>
    </lineage>
</organism>
<keyword evidence="7 8" id="KW-0998">Cell outer membrane</keyword>
<dbReference type="Pfam" id="PF00593">
    <property type="entry name" value="TonB_dep_Rec_b-barrel"/>
    <property type="match status" value="1"/>
</dbReference>
<feature type="signal peptide" evidence="10">
    <location>
        <begin position="1"/>
        <end position="22"/>
    </location>
</feature>
<dbReference type="CDD" id="cd01347">
    <property type="entry name" value="ligand_gated_channel"/>
    <property type="match status" value="1"/>
</dbReference>
<keyword evidence="14" id="KW-1185">Reference proteome</keyword>
<dbReference type="InterPro" id="IPR000531">
    <property type="entry name" value="Beta-barrel_TonB"/>
</dbReference>
<dbReference type="Gene3D" id="2.170.130.10">
    <property type="entry name" value="TonB-dependent receptor, plug domain"/>
    <property type="match status" value="1"/>
</dbReference>
<dbReference type="InterPro" id="IPR012910">
    <property type="entry name" value="Plug_dom"/>
</dbReference>
<keyword evidence="4 8" id="KW-0812">Transmembrane</keyword>